<keyword evidence="7" id="KW-0067">ATP-binding</keyword>
<evidence type="ECO:0000256" key="10">
    <source>
        <dbReference type="ARBA" id="ARBA00023204"/>
    </source>
</evidence>
<evidence type="ECO:0000256" key="6">
    <source>
        <dbReference type="ARBA" id="ARBA00022763"/>
    </source>
</evidence>
<keyword evidence="15" id="KW-1185">Reference proteome</keyword>
<evidence type="ECO:0000256" key="9">
    <source>
        <dbReference type="ARBA" id="ARBA00023172"/>
    </source>
</evidence>
<gene>
    <name evidence="14" type="ORF">OJ252_411</name>
</gene>
<evidence type="ECO:0000256" key="3">
    <source>
        <dbReference type="ARBA" id="ARBA00006793"/>
    </source>
</evidence>
<feature type="coiled-coil region" evidence="12">
    <location>
        <begin position="190"/>
        <end position="224"/>
    </location>
</feature>
<evidence type="ECO:0000256" key="5">
    <source>
        <dbReference type="ARBA" id="ARBA00022741"/>
    </source>
</evidence>
<evidence type="ECO:0000256" key="1">
    <source>
        <dbReference type="ARBA" id="ARBA00004123"/>
    </source>
</evidence>
<evidence type="ECO:0000256" key="11">
    <source>
        <dbReference type="ARBA" id="ARBA00023242"/>
    </source>
</evidence>
<dbReference type="InterPro" id="IPR003395">
    <property type="entry name" value="RecF/RecN/SMC_N"/>
</dbReference>
<dbReference type="Pfam" id="PF02463">
    <property type="entry name" value="SMC_N"/>
    <property type="match status" value="1"/>
</dbReference>
<reference evidence="14" key="1">
    <citation type="submission" date="2022-10" db="EMBL/GenBank/DDBJ databases">
        <title>Adaptive evolution leads to modifications in subtelomeric GC content in a zoonotic Cryptosporidium species.</title>
        <authorList>
            <person name="Li J."/>
            <person name="Feng Y."/>
            <person name="Xiao L."/>
        </authorList>
    </citation>
    <scope>NUCLEOTIDE SEQUENCE</scope>
    <source>
        <strain evidence="14">25894</strain>
    </source>
</reference>
<dbReference type="SUPFAM" id="SSF52540">
    <property type="entry name" value="P-loop containing nucleoside triphosphate hydrolases"/>
    <property type="match status" value="1"/>
</dbReference>
<keyword evidence="5" id="KW-0547">Nucleotide-binding</keyword>
<feature type="coiled-coil region" evidence="12">
    <location>
        <begin position="250"/>
        <end position="277"/>
    </location>
</feature>
<evidence type="ECO:0000313" key="14">
    <source>
        <dbReference type="EMBL" id="KAJ1614916.1"/>
    </source>
</evidence>
<proteinExistence type="inferred from homology"/>
<protein>
    <submittedName>
        <fullName evidence="14">Smc ABC ATPase</fullName>
    </submittedName>
</protein>
<comment type="similarity">
    <text evidence="3">Belongs to the SMC family. SMC6 subfamily.</text>
</comment>
<feature type="coiled-coil region" evidence="12">
    <location>
        <begin position="831"/>
        <end position="900"/>
    </location>
</feature>
<keyword evidence="6" id="KW-0227">DNA damage</keyword>
<keyword evidence="8 12" id="KW-0175">Coiled coil</keyword>
<comment type="subcellular location">
    <subcellularLocation>
        <location evidence="2">Chromosome</location>
    </subcellularLocation>
    <subcellularLocation>
        <location evidence="1">Nucleus</location>
    </subcellularLocation>
</comment>
<keyword evidence="4" id="KW-0158">Chromosome</keyword>
<keyword evidence="11" id="KW-0539">Nucleus</keyword>
<dbReference type="PANTHER" id="PTHR19306">
    <property type="entry name" value="STRUCTURAL MAINTENANCE OF CHROMOSOMES 5,6 SMC5, SMC6"/>
    <property type="match status" value="1"/>
</dbReference>
<evidence type="ECO:0000256" key="8">
    <source>
        <dbReference type="ARBA" id="ARBA00023054"/>
    </source>
</evidence>
<dbReference type="EMBL" id="JAPCXB010000013">
    <property type="protein sequence ID" value="KAJ1614916.1"/>
    <property type="molecule type" value="Genomic_DNA"/>
</dbReference>
<comment type="caution">
    <text evidence="14">The sequence shown here is derived from an EMBL/GenBank/DDBJ whole genome shotgun (WGS) entry which is preliminary data.</text>
</comment>
<keyword evidence="9" id="KW-0233">DNA recombination</keyword>
<feature type="coiled-coil region" evidence="12">
    <location>
        <begin position="1031"/>
        <end position="1072"/>
    </location>
</feature>
<evidence type="ECO:0000256" key="7">
    <source>
        <dbReference type="ARBA" id="ARBA00022840"/>
    </source>
</evidence>
<evidence type="ECO:0000313" key="15">
    <source>
        <dbReference type="Proteomes" id="UP001071777"/>
    </source>
</evidence>
<organism evidence="14 15">
    <name type="scientific">Cryptosporidium canis</name>
    <dbReference type="NCBI Taxonomy" id="195482"/>
    <lineage>
        <taxon>Eukaryota</taxon>
        <taxon>Sar</taxon>
        <taxon>Alveolata</taxon>
        <taxon>Apicomplexa</taxon>
        <taxon>Conoidasida</taxon>
        <taxon>Coccidia</taxon>
        <taxon>Eucoccidiorida</taxon>
        <taxon>Eimeriorina</taxon>
        <taxon>Cryptosporidiidae</taxon>
        <taxon>Cryptosporidium</taxon>
    </lineage>
</organism>
<dbReference type="InterPro" id="IPR027417">
    <property type="entry name" value="P-loop_NTPase"/>
</dbReference>
<accession>A0ABQ8PB00</accession>
<keyword evidence="10" id="KW-0234">DNA repair</keyword>
<name>A0ABQ8PB00_9CRYT</name>
<feature type="coiled-coil region" evidence="12">
    <location>
        <begin position="365"/>
        <end position="427"/>
    </location>
</feature>
<feature type="domain" description="RecF/RecN/SMC N-terminal" evidence="13">
    <location>
        <begin position="21"/>
        <end position="1202"/>
    </location>
</feature>
<evidence type="ECO:0000256" key="4">
    <source>
        <dbReference type="ARBA" id="ARBA00022454"/>
    </source>
</evidence>
<evidence type="ECO:0000259" key="13">
    <source>
        <dbReference type="Pfam" id="PF02463"/>
    </source>
</evidence>
<dbReference type="Proteomes" id="UP001071777">
    <property type="component" value="Unassembled WGS sequence"/>
</dbReference>
<dbReference type="PANTHER" id="PTHR19306:SF6">
    <property type="entry name" value="STRUCTURAL MAINTENANCE OF CHROMOSOMES PROTEIN 6"/>
    <property type="match status" value="1"/>
</dbReference>
<dbReference type="Gene3D" id="3.40.50.300">
    <property type="entry name" value="P-loop containing nucleotide triphosphate hydrolases"/>
    <property type="match status" value="2"/>
</dbReference>
<evidence type="ECO:0000256" key="12">
    <source>
        <dbReference type="SAM" id="Coils"/>
    </source>
</evidence>
<sequence>MNWTVGQIKRVVVSDIGGHEFIDVGLLPGLNLITGGNGSGKSSLVSAIALLCGWSGRKAGKDTNLNKYIRIGASKGVVRIHFSNNDSKLQKGYLNDVYGDEIIVERTIYLKGTSNYTFRGSKTNSPIHTSLAAKSQLSKFRSYANIIINNPVTFLTQTDAKYLIREQHSPKSLYDFFQRVHFFDYSWERLAEEQRYIERAEAISKSLNSELKHLESELSEYKRIDELVQLFNKLCVYEKCLDSINILNSIKILDSAINSLRNKCQELNETNLLLEIDCLNEGICKNDLEINKCKSELDNLKSEYEISFDKHKLLCIELEKIREVHKSHSENLQYIQKDIINTKKEISIIEEKSHSKSKEVEEKFKNELLEEIRICKEKALALNNKKENLITLSIKKKNEASVLYEEIKEKKNKLNFINNEKLSFELQLNEIKRLIAADRMSLESINCLGDLHSPNSTINEQFSNSNTVVDSSGNNFNSTFGYSKLYKHFTDNDFEAIFGYSKSVHNRVINQLEKNGNDINVQGPIALYIFSKPDVNEKIINILDEIIGGRLEAQDTRSGYRIRRNYKYWLVQNSKAKRDLICSFKNSGFILDPSLIFIRSSFNINKYDLANIRKRYPGVGLPVIDLVHVESNEVFNFLVDNFQIETTFIFLNDQDMDLIYDYNFNIRRAHSLSNHSFKYRRGGIVVAPEVSINKPIKQYKVVLRQPSSFLCSKKEDGVLFASDADENNNFSERRAKKRLEYNLLENERMISEIEGKIAEIDKNNSILEHSININSNKAGYLRDESSNLENELDEISREEHLIKLKMGELELELRKLSREEYQHSDIKFTEMSELLAKLNTLNNLFSELEEKVNAEEKLKKTNEASIENISTFLDHKRGLIKLKEDEHKSLKTNNDALLNKKILIENKLSERANQIQQFDSEINSKVDEMSKLKLKYAAMMGVPQNNEYQDIENGISSSRDICSTLDYINWNYNLSEGIINSLPDTSTTESWKSTISRQKDTVYIDIIERSKGFGIEISENHNSENLFDQLLRSIQDNFRKYETKIHEYKEENDLLKKNKAILNKRIQQLQKNHIRCGRSVNSYFKHYFSIFWSNTMRPHLKFDHEKSSLSIYVIPDTASIKKSNNTENSSYSEQNLGPLKDQHKDFVNREIQSLSGGESSSIGISLLLALSQNTPSPFHLFDEPDVYMDEIRRMTTIQSLIEFERKCSIENGTFNKQVLFITPHCEIVPHIKDNYSNLVHIVQLIKI</sequence>
<evidence type="ECO:0000256" key="2">
    <source>
        <dbReference type="ARBA" id="ARBA00004286"/>
    </source>
</evidence>